<proteinExistence type="predicted"/>
<reference evidence="1 2" key="1">
    <citation type="submission" date="2018-03" db="EMBL/GenBank/DDBJ databases">
        <title>Draft Genome Sequences of the Obligatory Marine Myxobacteria Enhygromyxa salina SWB005.</title>
        <authorList>
            <person name="Poehlein A."/>
            <person name="Moghaddam J.A."/>
            <person name="Harms H."/>
            <person name="Alanjari M."/>
            <person name="Koenig G.M."/>
            <person name="Daniel R."/>
            <person name="Schaeberle T.F."/>
        </authorList>
    </citation>
    <scope>NUCLEOTIDE SEQUENCE [LARGE SCALE GENOMIC DNA]</scope>
    <source>
        <strain evidence="1 2">SWB005</strain>
    </source>
</reference>
<comment type="caution">
    <text evidence="1">The sequence shown here is derived from an EMBL/GenBank/DDBJ whole genome shotgun (WGS) entry which is preliminary data.</text>
</comment>
<gene>
    <name evidence="1" type="ORF">ENSA5_61560</name>
</gene>
<evidence type="ECO:0000313" key="1">
    <source>
        <dbReference type="EMBL" id="PRP90722.1"/>
    </source>
</evidence>
<dbReference type="AlphaFoldDB" id="A0A2S9XCZ0"/>
<protein>
    <submittedName>
        <fullName evidence="1">Uncharacterized protein</fullName>
    </submittedName>
</protein>
<name>A0A2S9XCZ0_9BACT</name>
<accession>A0A2S9XCZ0</accession>
<dbReference type="EMBL" id="PVNK01000269">
    <property type="protein sequence ID" value="PRP90722.1"/>
    <property type="molecule type" value="Genomic_DNA"/>
</dbReference>
<sequence length="48" mass="5368">MTFKPGEPGQAMVMDPGFERWYASPDEMQSHCMCMTVQVAGEAWSKSP</sequence>
<organism evidence="1 2">
    <name type="scientific">Enhygromyxa salina</name>
    <dbReference type="NCBI Taxonomy" id="215803"/>
    <lineage>
        <taxon>Bacteria</taxon>
        <taxon>Pseudomonadati</taxon>
        <taxon>Myxococcota</taxon>
        <taxon>Polyangia</taxon>
        <taxon>Nannocystales</taxon>
        <taxon>Nannocystaceae</taxon>
        <taxon>Enhygromyxa</taxon>
    </lineage>
</organism>
<dbReference type="Proteomes" id="UP000237968">
    <property type="component" value="Unassembled WGS sequence"/>
</dbReference>
<keyword evidence="2" id="KW-1185">Reference proteome</keyword>
<evidence type="ECO:0000313" key="2">
    <source>
        <dbReference type="Proteomes" id="UP000237968"/>
    </source>
</evidence>